<gene>
    <name evidence="11" type="primary">Bma-pde-4</name>
    <name evidence="11" type="ORF">BM_BM5437</name>
</gene>
<evidence type="ECO:0000313" key="13">
    <source>
        <dbReference type="WBParaSite" id="Bm5437.1"/>
    </source>
</evidence>
<evidence type="ECO:0000313" key="11">
    <source>
        <dbReference type="EMBL" id="VIO94749.1"/>
    </source>
</evidence>
<evidence type="ECO:0000256" key="7">
    <source>
        <dbReference type="PIRSR" id="PIRSR623088-3"/>
    </source>
</evidence>
<dbReference type="InterPro" id="IPR036971">
    <property type="entry name" value="PDEase_catalytic_dom_sf"/>
</dbReference>
<reference evidence="13" key="3">
    <citation type="submission" date="2022-04" db="UniProtKB">
        <authorList>
            <consortium name="WormBaseParasite"/>
        </authorList>
    </citation>
    <scope>IDENTIFICATION</scope>
</reference>
<keyword evidence="4" id="KW-0114">cAMP</keyword>
<dbReference type="CTD" id="6099670"/>
<feature type="binding site" evidence="7">
    <location>
        <position position="349"/>
    </location>
    <ligand>
        <name>Zn(2+)</name>
        <dbReference type="ChEBI" id="CHEBI:29105"/>
        <label>1</label>
    </ligand>
</feature>
<feature type="binding site" evidence="7">
    <location>
        <position position="385"/>
    </location>
    <ligand>
        <name>Zn(2+)</name>
        <dbReference type="ChEBI" id="CHEBI:29105"/>
        <label>1</label>
    </ligand>
</feature>
<evidence type="ECO:0000256" key="9">
    <source>
        <dbReference type="SAM" id="MobiDB-lite"/>
    </source>
</evidence>
<dbReference type="InterPro" id="IPR040844">
    <property type="entry name" value="PDE4_UCR"/>
</dbReference>
<keyword evidence="12" id="KW-1185">Reference proteome</keyword>
<sequence>MAAQQPHTRRTSFTTQKRDLNFHQFLRPNSTDFSSPATTVAVDVTNTSNLKVGPSSGQPRRESFLYRPSIDERELNRSASRTSSITSIAAQYGEDLIVTPFAQILASLRNVRNNLILIANVPADESRPRPIPKRPPLHSTPLPADVIQCGQDTLDELDWCLDQLETIQTHRSVSDMASSKFRKMLNKELVHFAESSKSGTQISQFLINTYMDKDDDDVSQNLRVPDETASTSSLDNVSISLLGKAKTAAMSRIIGIRKLKSPRGGHIPEYGVDGHKELEVYMQKLDEWGPNVFKIQEFSKGHSLTSITFTIMEKRGLLKTFEIPSSILLNYLLHLEHHYRDNPYHNQVHAADVTQSVNVLISSPALQNVFSELEVLASIFAGAIHDVDHPGFTNHYLINTNSELAIMYNDESVLEQHHLAVAFKLLQDSNCNFIVSLNKKQRQLFRKLTIEMVLATDMSKHMSILADLKTMVEAKKVAGSSVLTLDKTDRIQVMQTMIHLADLSNPTKPIDLYSIWVKNIMEEYWRQGDRERDLGIDISPMCDRNNITIAKSQVGFIDFIVHPLFETWADLVNPHAQYILDQLEFNREWYQTRIPEEQEKHDVIMIEENDANVESTTIFQSSQQQSSPNEISNLKQFDSTKETKE</sequence>
<reference evidence="12" key="1">
    <citation type="journal article" date="2007" name="Science">
        <title>Draft genome of the filarial nematode parasite Brugia malayi.</title>
        <authorList>
            <person name="Ghedin E."/>
            <person name="Wang S."/>
            <person name="Spiro D."/>
            <person name="Caler E."/>
            <person name="Zhao Q."/>
            <person name="Crabtree J."/>
            <person name="Allen J.E."/>
            <person name="Delcher A.L."/>
            <person name="Guiliano D.B."/>
            <person name="Miranda-Saavedra D."/>
            <person name="Angiuoli S.V."/>
            <person name="Creasy T."/>
            <person name="Amedeo P."/>
            <person name="Haas B."/>
            <person name="El-Sayed N.M."/>
            <person name="Wortman J.R."/>
            <person name="Feldblyum T."/>
            <person name="Tallon L."/>
            <person name="Schatz M."/>
            <person name="Shumway M."/>
            <person name="Koo H."/>
            <person name="Salzberg S.L."/>
            <person name="Schobel S."/>
            <person name="Pertea M."/>
            <person name="Pop M."/>
            <person name="White O."/>
            <person name="Barton G.J."/>
            <person name="Carlow C.K."/>
            <person name="Crawford M.J."/>
            <person name="Daub J."/>
            <person name="Dimmic M.W."/>
            <person name="Estes C.F."/>
            <person name="Foster J.M."/>
            <person name="Ganatra M."/>
            <person name="Gregory W.F."/>
            <person name="Johnson N.M."/>
            <person name="Jin J."/>
            <person name="Komuniecki R."/>
            <person name="Korf I."/>
            <person name="Kumar S."/>
            <person name="Laney S."/>
            <person name="Li B.W."/>
            <person name="Li W."/>
            <person name="Lindblom T.H."/>
            <person name="Lustigman S."/>
            <person name="Ma D."/>
            <person name="Maina C.V."/>
            <person name="Martin D.M."/>
            <person name="McCarter J.P."/>
            <person name="McReynolds L."/>
            <person name="Mitreva M."/>
            <person name="Nutman T.B."/>
            <person name="Parkinson J."/>
            <person name="Peregrin-Alvarez J.M."/>
            <person name="Poole C."/>
            <person name="Ren Q."/>
            <person name="Saunders L."/>
            <person name="Sluder A.E."/>
            <person name="Smith K."/>
            <person name="Stanke M."/>
            <person name="Unnasch T.R."/>
            <person name="Ware J."/>
            <person name="Wei A.D."/>
            <person name="Weil G."/>
            <person name="Williams D.J."/>
            <person name="Zhang Y."/>
            <person name="Williams S.A."/>
            <person name="Fraser-Liggett C."/>
            <person name="Slatko B."/>
            <person name="Blaxter M.L."/>
            <person name="Scott A.L."/>
        </authorList>
    </citation>
    <scope>NUCLEOTIDE SEQUENCE</scope>
    <source>
        <strain evidence="12">FR3</strain>
    </source>
</reference>
<reference evidence="11" key="2">
    <citation type="submission" date="2019-04" db="EMBL/GenBank/DDBJ databases">
        <authorList>
            <person name="Howe K."/>
            <person name="Paulini M."/>
            <person name="Williams G."/>
        </authorList>
    </citation>
    <scope>NUCLEOTIDE SEQUENCE [LARGE SCALE GENOMIC DNA]</scope>
    <source>
        <strain evidence="11">FR3</strain>
    </source>
</reference>
<feature type="binding site" evidence="6">
    <location>
        <position position="502"/>
    </location>
    <ligand>
        <name>AMP</name>
        <dbReference type="ChEBI" id="CHEBI:456215"/>
    </ligand>
</feature>
<evidence type="ECO:0000256" key="2">
    <source>
        <dbReference type="ARBA" id="ARBA00022723"/>
    </source>
</evidence>
<evidence type="ECO:0000256" key="3">
    <source>
        <dbReference type="ARBA" id="ARBA00022801"/>
    </source>
</evidence>
<dbReference type="InterPro" id="IPR002073">
    <property type="entry name" value="PDEase_catalytic_dom"/>
</dbReference>
<dbReference type="PRINTS" id="PR00387">
    <property type="entry name" value="PDIESTERASE1"/>
</dbReference>
<comment type="similarity">
    <text evidence="1 8">Belongs to the cyclic nucleotide phosphodiesterase family.</text>
</comment>
<keyword evidence="2 7" id="KW-0479">Metal-binding</keyword>
<dbReference type="OrthoDB" id="189220at2759"/>
<feature type="binding site" evidence="6">
    <location>
        <begin position="345"/>
        <end position="349"/>
    </location>
    <ligand>
        <name>AMP</name>
        <dbReference type="ChEBI" id="CHEBI:456215"/>
    </ligand>
</feature>
<dbReference type="InterPro" id="IPR023088">
    <property type="entry name" value="PDEase"/>
</dbReference>
<feature type="domain" description="PDEase" evidence="10">
    <location>
        <begin position="266"/>
        <end position="597"/>
    </location>
</feature>
<dbReference type="Proteomes" id="UP000006672">
    <property type="component" value="Unassembled WGS sequence"/>
</dbReference>
<keyword evidence="3 8" id="KW-0378">Hydrolase</keyword>
<dbReference type="PROSITE" id="PS51845">
    <property type="entry name" value="PDEASE_I_2"/>
    <property type="match status" value="1"/>
</dbReference>
<feature type="active site" description="Proton donor" evidence="5">
    <location>
        <position position="345"/>
    </location>
</feature>
<protein>
    <recommendedName>
        <fullName evidence="8">Phosphodiesterase</fullName>
        <ecNumber evidence="8">3.1.4.-</ecNumber>
    </recommendedName>
</protein>
<organism evidence="11">
    <name type="scientific">Brugia malayi</name>
    <name type="common">Filarial nematode worm</name>
    <dbReference type="NCBI Taxonomy" id="6279"/>
    <lineage>
        <taxon>Eukaryota</taxon>
        <taxon>Metazoa</taxon>
        <taxon>Ecdysozoa</taxon>
        <taxon>Nematoda</taxon>
        <taxon>Chromadorea</taxon>
        <taxon>Rhabditida</taxon>
        <taxon>Spirurina</taxon>
        <taxon>Spiruromorpha</taxon>
        <taxon>Filarioidea</taxon>
        <taxon>Onchocercidae</taxon>
        <taxon>Brugia</taxon>
    </lineage>
</organism>
<dbReference type="SUPFAM" id="SSF109604">
    <property type="entry name" value="HD-domain/PDEase-like"/>
    <property type="match status" value="1"/>
</dbReference>
<dbReference type="GO" id="GO:0004114">
    <property type="term" value="F:3',5'-cyclic-nucleotide phosphodiesterase activity"/>
    <property type="evidence" value="ECO:0007669"/>
    <property type="project" value="InterPro"/>
</dbReference>
<feature type="compositionally biased region" description="Polar residues" evidence="9">
    <location>
        <begin position="628"/>
        <end position="637"/>
    </location>
</feature>
<dbReference type="KEGG" id="bmy:BM_BM5437"/>
<dbReference type="FunFam" id="1.10.1300.10:FF:000023">
    <property type="entry name" value="Phosphodiesterase"/>
    <property type="match status" value="1"/>
</dbReference>
<evidence type="ECO:0000256" key="5">
    <source>
        <dbReference type="PIRSR" id="PIRSR623088-1"/>
    </source>
</evidence>
<dbReference type="EC" id="3.1.4.-" evidence="8"/>
<evidence type="ECO:0000259" key="10">
    <source>
        <dbReference type="PROSITE" id="PS51845"/>
    </source>
</evidence>
<accession>A0A4E9FET0</accession>
<dbReference type="WBParaSite" id="Bm5437.1">
    <property type="protein sequence ID" value="Bm5437.1"/>
    <property type="gene ID" value="WBGene00225698"/>
</dbReference>
<feature type="region of interest" description="Disordered" evidence="9">
    <location>
        <begin position="619"/>
        <end position="645"/>
    </location>
</feature>
<dbReference type="PANTHER" id="PTHR11347">
    <property type="entry name" value="CYCLIC NUCLEOTIDE PHOSPHODIESTERASE"/>
    <property type="match status" value="1"/>
</dbReference>
<dbReference type="Pfam" id="PF18100">
    <property type="entry name" value="PDE4_UCR"/>
    <property type="match status" value="1"/>
</dbReference>
<evidence type="ECO:0000256" key="1">
    <source>
        <dbReference type="ARBA" id="ARBA00007648"/>
    </source>
</evidence>
<evidence type="ECO:0000256" key="8">
    <source>
        <dbReference type="RuleBase" id="RU363067"/>
    </source>
</evidence>
<feature type="binding site" evidence="7">
    <location>
        <position position="502"/>
    </location>
    <ligand>
        <name>Zn(2+)</name>
        <dbReference type="ChEBI" id="CHEBI:29105"/>
        <label>1</label>
    </ligand>
</feature>
<dbReference type="GeneID" id="6099670"/>
<dbReference type="Gene3D" id="1.10.1300.10">
    <property type="entry name" value="3'5'-cyclic nucleotide phosphodiesterase, catalytic domain"/>
    <property type="match status" value="1"/>
</dbReference>
<evidence type="ECO:0000313" key="12">
    <source>
        <dbReference type="Proteomes" id="UP000006672"/>
    </source>
</evidence>
<accession>A0A8L7TAC1</accession>
<dbReference type="GO" id="GO:0046872">
    <property type="term" value="F:metal ion binding"/>
    <property type="evidence" value="ECO:0007669"/>
    <property type="project" value="UniProtKB-KW"/>
</dbReference>
<comment type="cofactor">
    <cofactor evidence="8">
        <name>a divalent metal cation</name>
        <dbReference type="ChEBI" id="CHEBI:60240"/>
    </cofactor>
    <text evidence="8">Binds 2 divalent metal cations per subunit. Site 1 may preferentially bind zinc ions, while site 2 has a preference for magnesium and/or manganese ions.</text>
</comment>
<dbReference type="GO" id="GO:0007165">
    <property type="term" value="P:signal transduction"/>
    <property type="evidence" value="ECO:0007669"/>
    <property type="project" value="InterPro"/>
</dbReference>
<dbReference type="AlphaFoldDB" id="A0A4E9FET0"/>
<dbReference type="EMBL" id="CAAKNF010000193">
    <property type="protein sequence ID" value="VIO94749.1"/>
    <property type="molecule type" value="Genomic_DNA"/>
</dbReference>
<dbReference type="Pfam" id="PF00233">
    <property type="entry name" value="PDEase_I"/>
    <property type="match status" value="1"/>
</dbReference>
<evidence type="ECO:0000256" key="4">
    <source>
        <dbReference type="ARBA" id="ARBA00023149"/>
    </source>
</evidence>
<dbReference type="InterPro" id="IPR023174">
    <property type="entry name" value="PDEase_CS"/>
</dbReference>
<feature type="binding site" evidence="6">
    <location>
        <position position="553"/>
    </location>
    <ligand>
        <name>AMP</name>
        <dbReference type="ChEBI" id="CHEBI:456215"/>
    </ligand>
</feature>
<feature type="binding site" evidence="7">
    <location>
        <position position="386"/>
    </location>
    <ligand>
        <name>Zn(2+)</name>
        <dbReference type="ChEBI" id="CHEBI:29105"/>
        <label>1</label>
    </ligand>
</feature>
<name>A0A4E9FET0_BRUMA</name>
<proteinExistence type="inferred from homology"/>
<evidence type="ECO:0000256" key="6">
    <source>
        <dbReference type="PIRSR" id="PIRSR623088-2"/>
    </source>
</evidence>
<dbReference type="PROSITE" id="PS00126">
    <property type="entry name" value="PDEASE_I_1"/>
    <property type="match status" value="1"/>
</dbReference>
<dbReference type="RefSeq" id="XP_042935166.1">
    <property type="nucleotide sequence ID" value="XM_043079232.1"/>
</dbReference>
<feature type="binding site" evidence="7">
    <location>
        <position position="386"/>
    </location>
    <ligand>
        <name>Zn(2+)</name>
        <dbReference type="ChEBI" id="CHEBI:29105"/>
        <label>2</label>
    </ligand>
</feature>
<feature type="binding site" evidence="6">
    <location>
        <position position="386"/>
    </location>
    <ligand>
        <name>AMP</name>
        <dbReference type="ChEBI" id="CHEBI:456215"/>
    </ligand>
</feature>